<feature type="chain" id="PRO_5038745529" description="SLA1 homology domain-containing protein" evidence="1">
    <location>
        <begin position="23"/>
        <end position="310"/>
    </location>
</feature>
<reference evidence="2" key="1">
    <citation type="submission" date="2020-10" db="EMBL/GenBank/DDBJ databases">
        <authorList>
            <person name="Gilroy R."/>
        </authorList>
    </citation>
    <scope>NUCLEOTIDE SEQUENCE</scope>
    <source>
        <strain evidence="2">ChiSjej6B24-2974</strain>
    </source>
</reference>
<proteinExistence type="predicted"/>
<reference evidence="2" key="2">
    <citation type="journal article" date="2021" name="PeerJ">
        <title>Extensive microbial diversity within the chicken gut microbiome revealed by metagenomics and culture.</title>
        <authorList>
            <person name="Gilroy R."/>
            <person name="Ravi A."/>
            <person name="Getino M."/>
            <person name="Pursley I."/>
            <person name="Horton D.L."/>
            <person name="Alikhan N.F."/>
            <person name="Baker D."/>
            <person name="Gharbi K."/>
            <person name="Hall N."/>
            <person name="Watson M."/>
            <person name="Adriaenssens E.M."/>
            <person name="Foster-Nyarko E."/>
            <person name="Jarju S."/>
            <person name="Secka A."/>
            <person name="Antonio M."/>
            <person name="Oren A."/>
            <person name="Chaudhuri R.R."/>
            <person name="La Ragione R."/>
            <person name="Hildebrand F."/>
            <person name="Pallen M.J."/>
        </authorList>
    </citation>
    <scope>NUCLEOTIDE SEQUENCE</scope>
    <source>
        <strain evidence="2">ChiSjej6B24-2974</strain>
    </source>
</reference>
<evidence type="ECO:0000313" key="3">
    <source>
        <dbReference type="Proteomes" id="UP000824260"/>
    </source>
</evidence>
<feature type="signal peptide" evidence="1">
    <location>
        <begin position="1"/>
        <end position="22"/>
    </location>
</feature>
<dbReference type="AlphaFoldDB" id="A0A9D1CWA9"/>
<protein>
    <recommendedName>
        <fullName evidence="4">SLA1 homology domain-containing protein</fullName>
    </recommendedName>
</protein>
<evidence type="ECO:0000256" key="1">
    <source>
        <dbReference type="SAM" id="SignalP"/>
    </source>
</evidence>
<accession>A0A9D1CWA9</accession>
<sequence>MKKTLIAILLTLTMLLSLPALAQTTAVDVGGKTYTICGENGAYEIDGITFIIEDGQVTVKVPGEAERVLPLTQDYSADVAKDTEASLSSAVESQAADASASAESTENAVETVMQEAVAIEDGNPATAADFAAYSPYGLRYDEAQGALYYQGARVRSFSDLMEENGRYALILEHTDEEGLIDVKAVRDESGALTGLRVSSDADSAVSESAASEGEPWTAEEMAAFCAPYAPFGLTYDVSREALTYQGRTVRSFLDVKTSNGESFSSGKFAGTMTNFYNDAGEIDVETIRDYAQPDETGAGKLLGLRVTSAD</sequence>
<dbReference type="EMBL" id="DVFZ01000054">
    <property type="protein sequence ID" value="HIQ82581.1"/>
    <property type="molecule type" value="Genomic_DNA"/>
</dbReference>
<comment type="caution">
    <text evidence="2">The sequence shown here is derived from an EMBL/GenBank/DDBJ whole genome shotgun (WGS) entry which is preliminary data.</text>
</comment>
<evidence type="ECO:0000313" key="2">
    <source>
        <dbReference type="EMBL" id="HIQ82581.1"/>
    </source>
</evidence>
<keyword evidence="1" id="KW-0732">Signal</keyword>
<gene>
    <name evidence="2" type="ORF">IAA52_05705</name>
</gene>
<name>A0A9D1CWA9_9FIRM</name>
<dbReference type="Proteomes" id="UP000824260">
    <property type="component" value="Unassembled WGS sequence"/>
</dbReference>
<organism evidence="2 3">
    <name type="scientific">Candidatus Pullichristensenella stercorigallinarum</name>
    <dbReference type="NCBI Taxonomy" id="2840909"/>
    <lineage>
        <taxon>Bacteria</taxon>
        <taxon>Bacillati</taxon>
        <taxon>Bacillota</taxon>
        <taxon>Clostridia</taxon>
        <taxon>Candidatus Pullichristensenella</taxon>
    </lineage>
</organism>
<evidence type="ECO:0008006" key="4">
    <source>
        <dbReference type="Google" id="ProtNLM"/>
    </source>
</evidence>